<protein>
    <submittedName>
        <fullName evidence="3">Carbon-nitrogen hydrolase family protein</fullName>
    </submittedName>
</protein>
<organism evidence="3 4">
    <name type="scientific">Saxibacter everestensis</name>
    <dbReference type="NCBI Taxonomy" id="2909229"/>
    <lineage>
        <taxon>Bacteria</taxon>
        <taxon>Bacillati</taxon>
        <taxon>Actinomycetota</taxon>
        <taxon>Actinomycetes</taxon>
        <taxon>Micrococcales</taxon>
        <taxon>Brevibacteriaceae</taxon>
        <taxon>Saxibacter</taxon>
    </lineage>
</organism>
<dbReference type="PANTHER" id="PTHR23088">
    <property type="entry name" value="NITRILASE-RELATED"/>
    <property type="match status" value="1"/>
</dbReference>
<dbReference type="EMBL" id="CP090958">
    <property type="protein sequence ID" value="WGW12648.1"/>
    <property type="molecule type" value="Genomic_DNA"/>
</dbReference>
<dbReference type="PROSITE" id="PS50263">
    <property type="entry name" value="CN_HYDROLASE"/>
    <property type="match status" value="1"/>
</dbReference>
<dbReference type="Proteomes" id="UP001209083">
    <property type="component" value="Chromosome"/>
</dbReference>
<dbReference type="SUPFAM" id="SSF56317">
    <property type="entry name" value="Carbon-nitrogen hydrolase"/>
    <property type="match status" value="1"/>
</dbReference>
<keyword evidence="4" id="KW-1185">Reference proteome</keyword>
<dbReference type="InterPro" id="IPR003010">
    <property type="entry name" value="C-N_Hydrolase"/>
</dbReference>
<evidence type="ECO:0000259" key="2">
    <source>
        <dbReference type="PROSITE" id="PS50263"/>
    </source>
</evidence>
<evidence type="ECO:0000313" key="3">
    <source>
        <dbReference type="EMBL" id="WGW12648.1"/>
    </source>
</evidence>
<dbReference type="RefSeq" id="WP_349639452.1">
    <property type="nucleotide sequence ID" value="NZ_CP090958.1"/>
</dbReference>
<dbReference type="InterPro" id="IPR036526">
    <property type="entry name" value="C-N_Hydrolase_sf"/>
</dbReference>
<evidence type="ECO:0000313" key="4">
    <source>
        <dbReference type="Proteomes" id="UP001209083"/>
    </source>
</evidence>
<dbReference type="Pfam" id="PF00795">
    <property type="entry name" value="CN_hydrolase"/>
    <property type="match status" value="1"/>
</dbReference>
<reference evidence="3 4" key="1">
    <citation type="submission" date="2023-05" db="EMBL/GenBank/DDBJ databases">
        <title>Lithophilousrod everest ZFBP1038 complete genpme.</title>
        <authorList>
            <person name="Tian M."/>
        </authorList>
    </citation>
    <scope>NUCLEOTIDE SEQUENCE [LARGE SCALE GENOMIC DNA]</scope>
    <source>
        <strain evidence="3 4">ZFBP1038</strain>
    </source>
</reference>
<comment type="similarity">
    <text evidence="1">Belongs to the carbon-nitrogen hydrolase superfamily. NIT1/NIT2 family.</text>
</comment>
<dbReference type="GO" id="GO:0016787">
    <property type="term" value="F:hydrolase activity"/>
    <property type="evidence" value="ECO:0007669"/>
    <property type="project" value="UniProtKB-KW"/>
</dbReference>
<gene>
    <name evidence="3" type="ORF">LWF01_02440</name>
</gene>
<proteinExistence type="inferred from homology"/>
<evidence type="ECO:0000256" key="1">
    <source>
        <dbReference type="ARBA" id="ARBA00010613"/>
    </source>
</evidence>
<accession>A0ABY8QUQ1</accession>
<dbReference type="Gene3D" id="3.60.110.10">
    <property type="entry name" value="Carbon-nitrogen hydrolase"/>
    <property type="match status" value="1"/>
</dbReference>
<dbReference type="CDD" id="cd07581">
    <property type="entry name" value="nitrilase_3"/>
    <property type="match status" value="1"/>
</dbReference>
<name>A0ABY8QUQ1_9MICO</name>
<dbReference type="PANTHER" id="PTHR23088:SF27">
    <property type="entry name" value="DEAMINATED GLUTATHIONE AMIDASE"/>
    <property type="match status" value="1"/>
</dbReference>
<keyword evidence="3" id="KW-0378">Hydrolase</keyword>
<sequence length="256" mass="26806">MSMKLRVAVAQLSAGPDPQENLRVAQQAIRAAAGLADLVVLPEATFACFGTDLAAIAEPLDGPWATAIRKTAAEAGITAIVGTFEPSADGRVYNTLIATGGGVEAAYRKIHLYDAFGAKESETVAPGESLELIEVNGVTIGLATCFDLRFPEQFKDLARRGAQLIAVPASWGAGPNKEDQWDLLIRARAVDSTSWLVACDQSYVAPRGAHPLGVGRSAIVDPTGLAVHKLGATDGLLVAELDIEAVGAVRRRVPVL</sequence>
<feature type="domain" description="CN hydrolase" evidence="2">
    <location>
        <begin position="5"/>
        <end position="243"/>
    </location>
</feature>